<protein>
    <recommendedName>
        <fullName evidence="3">Protein kinase domain-containing protein</fullName>
    </recommendedName>
</protein>
<feature type="transmembrane region" description="Helical" evidence="2">
    <location>
        <begin position="387"/>
        <end position="406"/>
    </location>
</feature>
<dbReference type="Gene3D" id="1.10.510.10">
    <property type="entry name" value="Transferase(Phosphotransferase) domain 1"/>
    <property type="match status" value="1"/>
</dbReference>
<dbReference type="PANTHER" id="PTHR11102">
    <property type="entry name" value="SEL-1-LIKE PROTEIN"/>
    <property type="match status" value="1"/>
</dbReference>
<comment type="similarity">
    <text evidence="1">Belongs to the sel-1 family.</text>
</comment>
<accession>A0A397JG79</accession>
<evidence type="ECO:0000256" key="2">
    <source>
        <dbReference type="SAM" id="Phobius"/>
    </source>
</evidence>
<dbReference type="InterPro" id="IPR050767">
    <property type="entry name" value="Sel1_AlgK"/>
</dbReference>
<dbReference type="EMBL" id="PQFF01000035">
    <property type="protein sequence ID" value="RHZ87355.1"/>
    <property type="molecule type" value="Genomic_DNA"/>
</dbReference>
<organism evidence="4 5">
    <name type="scientific">Diversispora epigaea</name>
    <dbReference type="NCBI Taxonomy" id="1348612"/>
    <lineage>
        <taxon>Eukaryota</taxon>
        <taxon>Fungi</taxon>
        <taxon>Fungi incertae sedis</taxon>
        <taxon>Mucoromycota</taxon>
        <taxon>Glomeromycotina</taxon>
        <taxon>Glomeromycetes</taxon>
        <taxon>Diversisporales</taxon>
        <taxon>Diversisporaceae</taxon>
        <taxon>Diversispora</taxon>
    </lineage>
</organism>
<dbReference type="STRING" id="1348612.A0A397JG79"/>
<dbReference type="InterPro" id="IPR011009">
    <property type="entry name" value="Kinase-like_dom_sf"/>
</dbReference>
<evidence type="ECO:0000259" key="3">
    <source>
        <dbReference type="PROSITE" id="PS50011"/>
    </source>
</evidence>
<dbReference type="GO" id="GO:0004672">
    <property type="term" value="F:protein kinase activity"/>
    <property type="evidence" value="ECO:0007669"/>
    <property type="project" value="InterPro"/>
</dbReference>
<dbReference type="InterPro" id="IPR006597">
    <property type="entry name" value="Sel1-like"/>
</dbReference>
<reference evidence="4 5" key="1">
    <citation type="submission" date="2018-08" db="EMBL/GenBank/DDBJ databases">
        <title>Genome and evolution of the arbuscular mycorrhizal fungus Diversispora epigaea (formerly Glomus versiforme) and its bacterial endosymbionts.</title>
        <authorList>
            <person name="Sun X."/>
            <person name="Fei Z."/>
            <person name="Harrison M."/>
        </authorList>
    </citation>
    <scope>NUCLEOTIDE SEQUENCE [LARGE SCALE GENOMIC DNA]</scope>
    <source>
        <strain evidence="4 5">IT104</strain>
    </source>
</reference>
<evidence type="ECO:0000313" key="5">
    <source>
        <dbReference type="Proteomes" id="UP000266861"/>
    </source>
</evidence>
<dbReference type="InterPro" id="IPR001245">
    <property type="entry name" value="Ser-Thr/Tyr_kinase_cat_dom"/>
</dbReference>
<dbReference type="Proteomes" id="UP000266861">
    <property type="component" value="Unassembled WGS sequence"/>
</dbReference>
<dbReference type="SMART" id="SM00671">
    <property type="entry name" value="SEL1"/>
    <property type="match status" value="7"/>
</dbReference>
<keyword evidence="2" id="KW-0472">Membrane</keyword>
<feature type="domain" description="Protein kinase" evidence="3">
    <location>
        <begin position="27"/>
        <end position="286"/>
    </location>
</feature>
<evidence type="ECO:0000256" key="1">
    <source>
        <dbReference type="ARBA" id="ARBA00038101"/>
    </source>
</evidence>
<dbReference type="SUPFAM" id="SSF81901">
    <property type="entry name" value="HCP-like"/>
    <property type="match status" value="1"/>
</dbReference>
<dbReference type="Pfam" id="PF07714">
    <property type="entry name" value="PK_Tyr_Ser-Thr"/>
    <property type="match status" value="1"/>
</dbReference>
<dbReference type="InterPro" id="IPR011990">
    <property type="entry name" value="TPR-like_helical_dom_sf"/>
</dbReference>
<name>A0A397JG79_9GLOM</name>
<keyword evidence="5" id="KW-1185">Reference proteome</keyword>
<dbReference type="Pfam" id="PF08238">
    <property type="entry name" value="Sel1"/>
    <property type="match status" value="7"/>
</dbReference>
<dbReference type="Gene3D" id="1.25.40.10">
    <property type="entry name" value="Tetratricopeptide repeat domain"/>
    <property type="match status" value="1"/>
</dbReference>
<dbReference type="PROSITE" id="PS50011">
    <property type="entry name" value="PROTEIN_KINASE_DOM"/>
    <property type="match status" value="1"/>
</dbReference>
<dbReference type="GO" id="GO:0005524">
    <property type="term" value="F:ATP binding"/>
    <property type="evidence" value="ECO:0007669"/>
    <property type="project" value="InterPro"/>
</dbReference>
<dbReference type="SUPFAM" id="SSF56112">
    <property type="entry name" value="Protein kinase-like (PK-like)"/>
    <property type="match status" value="1"/>
</dbReference>
<comment type="caution">
    <text evidence="4">The sequence shown here is derived from an EMBL/GenBank/DDBJ whole genome shotgun (WGS) entry which is preliminary data.</text>
</comment>
<dbReference type="InterPro" id="IPR000719">
    <property type="entry name" value="Prot_kinase_dom"/>
</dbReference>
<keyword evidence="2" id="KW-1133">Transmembrane helix</keyword>
<proteinExistence type="inferred from homology"/>
<evidence type="ECO:0000313" key="4">
    <source>
        <dbReference type="EMBL" id="RHZ87355.1"/>
    </source>
</evidence>
<keyword evidence="2" id="KW-0812">Transmembrane</keyword>
<dbReference type="AlphaFoldDB" id="A0A397JG79"/>
<gene>
    <name evidence="4" type="ORF">Glove_37g96</name>
</gene>
<sequence>MSQEKTWMDNLIIEDTLQKENIPFYHYSEFENLKLIGGENVYKATHKISQKTIVLKYISLHDKFTLDNFINEVKRHRKLKSHDSVLKFYGITKQENTNNYMIILKYANNGSLRQYLKTNFQKMDWNIKLNIAKQIASVLMHLHSNEVIHGKLNFENIIVHKENIKLNYFGMAKHASESLKFFTNALGPIQYIDPQHLELFNIIGKNKCSDIFSLGIILWEISSGKPPFEMDSSSHIDLLDNIVKGEREMMIPGTPSKYKEIYTDCWNHNGNLRPEISQVVKNLSKITVSDVNVEFETSQSDFHNFTDEVISIELDKQHDDFEVQTDSPLIDVSARINKSINDLFEFFIDLYKKRRHEMNPVMIKNYIRKCNKSPVKVLYEMIRHPSYYWLTSLIGFFYLYGIGTIVDYKMAFKFFSLAANEITDMKNISFANSSSPLRKFYNINKEIGLMYLASLYLDGLGVEKDRKKAFQIFSKVADEGSLIALNKLANCYELGFGVEKNERKAFELHLESAEKGDLVAQYDVGRCYTCAKGISRDLAKGFQWYLKSALAGNIWAMCNTGYCYDYGVGVSKDVKEAFKWYSIAAESEYSLAQYNLGCYVGQVKSFEWFKKSAENGLTNGEYMVGRYFYQGHGTKQDIIKAIYWLNEAKENGSKKAKNLLNEIIHRYR</sequence>
<dbReference type="PANTHER" id="PTHR11102:SF160">
    <property type="entry name" value="ERAD-ASSOCIATED E3 UBIQUITIN-PROTEIN LIGASE COMPONENT HRD3"/>
    <property type="match status" value="1"/>
</dbReference>